<evidence type="ECO:0000313" key="3">
    <source>
        <dbReference type="Proteomes" id="UP001202248"/>
    </source>
</evidence>
<protein>
    <submittedName>
        <fullName evidence="2">Uncharacterized protein</fullName>
    </submittedName>
</protein>
<accession>A0ABS9SNL6</accession>
<comment type="caution">
    <text evidence="2">The sequence shown here is derived from an EMBL/GenBank/DDBJ whole genome shotgun (WGS) entry which is preliminary data.</text>
</comment>
<feature type="chain" id="PRO_5045994934" evidence="1">
    <location>
        <begin position="21"/>
        <end position="119"/>
    </location>
</feature>
<sequence length="119" mass="13681">MLRIYALLSICILFCIGAFAQAPHQERANDKEVNAFVEKTYPKLWKELKKIEKEGTAVEFFTSMKGPGRAGKEKIQLNQSYFNQPRPAFPEDRLIVVVLHEYGHILHAKKCREKGGTQF</sequence>
<reference evidence="2 3" key="1">
    <citation type="submission" date="2022-02" db="EMBL/GenBank/DDBJ databases">
        <authorList>
            <person name="Min J."/>
        </authorList>
    </citation>
    <scope>NUCLEOTIDE SEQUENCE [LARGE SCALE GENOMIC DNA]</scope>
    <source>
        <strain evidence="2 3">GR10-1</strain>
    </source>
</reference>
<proteinExistence type="predicted"/>
<dbReference type="EMBL" id="JAKWBL010000004">
    <property type="protein sequence ID" value="MCH5599971.1"/>
    <property type="molecule type" value="Genomic_DNA"/>
</dbReference>
<organism evidence="2 3">
    <name type="scientific">Niabella ginsengisoli</name>
    <dbReference type="NCBI Taxonomy" id="522298"/>
    <lineage>
        <taxon>Bacteria</taxon>
        <taxon>Pseudomonadati</taxon>
        <taxon>Bacteroidota</taxon>
        <taxon>Chitinophagia</taxon>
        <taxon>Chitinophagales</taxon>
        <taxon>Chitinophagaceae</taxon>
        <taxon>Niabella</taxon>
    </lineage>
</organism>
<evidence type="ECO:0000256" key="1">
    <source>
        <dbReference type="SAM" id="SignalP"/>
    </source>
</evidence>
<keyword evidence="1" id="KW-0732">Signal</keyword>
<name>A0ABS9SNL6_9BACT</name>
<gene>
    <name evidence="2" type="ORF">MKP09_19675</name>
</gene>
<evidence type="ECO:0000313" key="2">
    <source>
        <dbReference type="EMBL" id="MCH5599971.1"/>
    </source>
</evidence>
<feature type="signal peptide" evidence="1">
    <location>
        <begin position="1"/>
        <end position="20"/>
    </location>
</feature>
<keyword evidence="3" id="KW-1185">Reference proteome</keyword>
<dbReference type="Proteomes" id="UP001202248">
    <property type="component" value="Unassembled WGS sequence"/>
</dbReference>
<dbReference type="RefSeq" id="WP_240831989.1">
    <property type="nucleotide sequence ID" value="NZ_JAKWBL010000004.1"/>
</dbReference>